<dbReference type="EMBL" id="JAUSVB010000002">
    <property type="protein sequence ID" value="MDQ0372977.1"/>
    <property type="molecule type" value="Genomic_DNA"/>
</dbReference>
<dbReference type="RefSeq" id="WP_307490788.1">
    <property type="nucleotide sequence ID" value="NZ_JAUSVB010000002.1"/>
</dbReference>
<reference evidence="1 2" key="1">
    <citation type="submission" date="2023-07" db="EMBL/GenBank/DDBJ databases">
        <title>Sorghum-associated microbial communities from plants grown in Nebraska, USA.</title>
        <authorList>
            <person name="Schachtman D."/>
        </authorList>
    </citation>
    <scope>NUCLEOTIDE SEQUENCE [LARGE SCALE GENOMIC DNA]</scope>
    <source>
        <strain evidence="1 2">BE332</strain>
    </source>
</reference>
<proteinExistence type="predicted"/>
<comment type="caution">
    <text evidence="1">The sequence shown here is derived from an EMBL/GenBank/DDBJ whole genome shotgun (WGS) entry which is preliminary data.</text>
</comment>
<evidence type="ECO:0000313" key="2">
    <source>
        <dbReference type="Proteomes" id="UP001239626"/>
    </source>
</evidence>
<name>A0ABU0ECP6_9CELL</name>
<evidence type="ECO:0000313" key="1">
    <source>
        <dbReference type="EMBL" id="MDQ0372977.1"/>
    </source>
</evidence>
<accession>A0ABU0ECP6</accession>
<protein>
    <submittedName>
        <fullName evidence="1">Uncharacterized protein</fullName>
    </submittedName>
</protein>
<organism evidence="1 2">
    <name type="scientific">Cellulomonas humilata</name>
    <dbReference type="NCBI Taxonomy" id="144055"/>
    <lineage>
        <taxon>Bacteria</taxon>
        <taxon>Bacillati</taxon>
        <taxon>Actinomycetota</taxon>
        <taxon>Actinomycetes</taxon>
        <taxon>Micrococcales</taxon>
        <taxon>Cellulomonadaceae</taxon>
        <taxon>Cellulomonas</taxon>
    </lineage>
</organism>
<gene>
    <name evidence="1" type="ORF">J2X26_001288</name>
</gene>
<keyword evidence="2" id="KW-1185">Reference proteome</keyword>
<dbReference type="Proteomes" id="UP001239626">
    <property type="component" value="Unassembled WGS sequence"/>
</dbReference>
<sequence length="259" mass="26697">MPVIAVAPTDRVPSGTPSCEADTESILAAIAQFPTVDVVLLSADDEARRAARSARLSLGQGRIGLAHHDEPVTEFFVMAAAAQLLPGNALGLVDAVLDDVRRSTTTIAQLSSVSSLERPTPSVAQHVAGLVPGARFVVDWRAGTVRQGDAPDLPPGVAVVTAGSDKAVPGEVALPPGTPGLMELASDDGGRWGSSRWRETTVLHVTLEEIVSTALQSAGSARQPRCPSCQRVGAGRLCVFCQVGLSSQSPIDISNGAVA</sequence>